<keyword evidence="2" id="KW-0285">Flavoprotein</keyword>
<dbReference type="InterPro" id="IPR036188">
    <property type="entry name" value="FAD/NAD-bd_sf"/>
</dbReference>
<dbReference type="InterPro" id="IPR020946">
    <property type="entry name" value="Flavin_mOase-like"/>
</dbReference>
<dbReference type="GO" id="GO:0050660">
    <property type="term" value="F:flavin adenine dinucleotide binding"/>
    <property type="evidence" value="ECO:0007669"/>
    <property type="project" value="InterPro"/>
</dbReference>
<gene>
    <name evidence="5" type="ORF">QBC33DRAFT_518219</name>
</gene>
<protein>
    <submittedName>
        <fullName evidence="5">Uncharacterized protein</fullName>
    </submittedName>
</protein>
<dbReference type="GO" id="GO:0050661">
    <property type="term" value="F:NADP binding"/>
    <property type="evidence" value="ECO:0007669"/>
    <property type="project" value="InterPro"/>
</dbReference>
<evidence type="ECO:0000256" key="1">
    <source>
        <dbReference type="ARBA" id="ARBA00010139"/>
    </source>
</evidence>
<keyword evidence="6" id="KW-1185">Reference proteome</keyword>
<proteinExistence type="inferred from homology"/>
<keyword evidence="3" id="KW-0274">FAD</keyword>
<organism evidence="5 6">
    <name type="scientific">Phialemonium atrogriseum</name>
    <dbReference type="NCBI Taxonomy" id="1093897"/>
    <lineage>
        <taxon>Eukaryota</taxon>
        <taxon>Fungi</taxon>
        <taxon>Dikarya</taxon>
        <taxon>Ascomycota</taxon>
        <taxon>Pezizomycotina</taxon>
        <taxon>Sordariomycetes</taxon>
        <taxon>Sordariomycetidae</taxon>
        <taxon>Cephalothecales</taxon>
        <taxon>Cephalothecaceae</taxon>
        <taxon>Phialemonium</taxon>
    </lineage>
</organism>
<dbReference type="GeneID" id="85309420"/>
<accession>A0AAJ0BST0</accession>
<sequence>MAAVGVLSETADLKNGMNGSVAIEELPQSNPEFLELSPAINAGRDTIPPKQRNGEKGYYRNEELGGPIHSERFMRIIVIGAGASALCFAYKLQRSFENFSLRLYEKNAEISGTWFENRYPGCACDVPAHNYGYSWEPKPDWSAVYAGSAEIKEYFKWFAAKYDLNKYISVNHEVCEARWLEGEGQWEVRVKDATTGQVATDVCDILINGSGILNNWKWPSIPGLHDFKGTLLHSANYDESADLTGKRVGLIGNGSSGIQILPAIQPQAKSVTTFLRTPTWVTPLRGFEQHSYTKQEKEDFATKPGVLLSWRKQTESNVNNIYAMFLMGSKLQESTKRRVTLQMKSKLFKPELREKLIPEWSFGCRRMTPGINYLESLQAENVEVAFGDIDRITATGCVAGGKEHVLDVLICATGFDVSFRPRFPIIGLGGQNLQDLWAEEAHSYMGVAAPAQPNYLHFLGPNCPIGSGPLIGAIEAQADYMLRWCDRWQTENLHSFTPKLCAIEDFTRRTDFFMRDTIWRDSCRSWYKSHTVSGRVSALWPGSSLHYFEAMQHTRADDWEVEYRGNRFDWLGNGFSQTECDDTCDWGYYIRDHDDSPYLSKGKARKVLTKSGTVKREAEELDEDDPNWKAWC</sequence>
<comment type="caution">
    <text evidence="5">The sequence shown here is derived from an EMBL/GenBank/DDBJ whole genome shotgun (WGS) entry which is preliminary data.</text>
</comment>
<dbReference type="PANTHER" id="PTHR42877:SF8">
    <property type="entry name" value="MONOOXYGENASE"/>
    <property type="match status" value="1"/>
</dbReference>
<dbReference type="PANTHER" id="PTHR42877">
    <property type="entry name" value="L-ORNITHINE N(5)-MONOOXYGENASE-RELATED"/>
    <property type="match status" value="1"/>
</dbReference>
<comment type="similarity">
    <text evidence="1">Belongs to the FAD-binding monooxygenase family.</text>
</comment>
<evidence type="ECO:0000256" key="3">
    <source>
        <dbReference type="ARBA" id="ARBA00022827"/>
    </source>
</evidence>
<reference evidence="5" key="1">
    <citation type="submission" date="2023-06" db="EMBL/GenBank/DDBJ databases">
        <title>Genome-scale phylogeny and comparative genomics of the fungal order Sordariales.</title>
        <authorList>
            <consortium name="Lawrence Berkeley National Laboratory"/>
            <person name="Hensen N."/>
            <person name="Bonometti L."/>
            <person name="Westerberg I."/>
            <person name="Brannstrom I.O."/>
            <person name="Guillou S."/>
            <person name="Cros-Aarteil S."/>
            <person name="Calhoun S."/>
            <person name="Haridas S."/>
            <person name="Kuo A."/>
            <person name="Mondo S."/>
            <person name="Pangilinan J."/>
            <person name="Riley R."/>
            <person name="Labutti K."/>
            <person name="Andreopoulos B."/>
            <person name="Lipzen A."/>
            <person name="Chen C."/>
            <person name="Yanf M."/>
            <person name="Daum C."/>
            <person name="Ng V."/>
            <person name="Clum A."/>
            <person name="Steindorff A."/>
            <person name="Ohm R."/>
            <person name="Martin F."/>
            <person name="Silar P."/>
            <person name="Natvig D."/>
            <person name="Lalanne C."/>
            <person name="Gautier V."/>
            <person name="Ament-Velasquez S.L."/>
            <person name="Kruys A."/>
            <person name="Hutchinson M.I."/>
            <person name="Powell A.J."/>
            <person name="Barry K."/>
            <person name="Miller A.N."/>
            <person name="Grigoriev I.V."/>
            <person name="Debuchy R."/>
            <person name="Gladieux P."/>
            <person name="Thoren M.H."/>
            <person name="Johannesson H."/>
        </authorList>
    </citation>
    <scope>NUCLEOTIDE SEQUENCE</scope>
    <source>
        <strain evidence="5">8032-3</strain>
    </source>
</reference>
<dbReference type="EMBL" id="MU839024">
    <property type="protein sequence ID" value="KAK1763790.1"/>
    <property type="molecule type" value="Genomic_DNA"/>
</dbReference>
<dbReference type="RefSeq" id="XP_060280003.1">
    <property type="nucleotide sequence ID" value="XM_060426233.1"/>
</dbReference>
<dbReference type="Proteomes" id="UP001244011">
    <property type="component" value="Unassembled WGS sequence"/>
</dbReference>
<evidence type="ECO:0000313" key="5">
    <source>
        <dbReference type="EMBL" id="KAK1763790.1"/>
    </source>
</evidence>
<dbReference type="Gene3D" id="3.50.50.60">
    <property type="entry name" value="FAD/NAD(P)-binding domain"/>
    <property type="match status" value="2"/>
</dbReference>
<evidence type="ECO:0000256" key="4">
    <source>
        <dbReference type="ARBA" id="ARBA00023002"/>
    </source>
</evidence>
<evidence type="ECO:0000313" key="6">
    <source>
        <dbReference type="Proteomes" id="UP001244011"/>
    </source>
</evidence>
<keyword evidence="4" id="KW-0560">Oxidoreductase</keyword>
<dbReference type="SUPFAM" id="SSF51905">
    <property type="entry name" value="FAD/NAD(P)-binding domain"/>
    <property type="match status" value="2"/>
</dbReference>
<dbReference type="InterPro" id="IPR051209">
    <property type="entry name" value="FAD-bind_Monooxygenase_sf"/>
</dbReference>
<name>A0AAJ0BST0_9PEZI</name>
<dbReference type="AlphaFoldDB" id="A0AAJ0BST0"/>
<evidence type="ECO:0000256" key="2">
    <source>
        <dbReference type="ARBA" id="ARBA00022630"/>
    </source>
</evidence>
<dbReference type="GO" id="GO:0004499">
    <property type="term" value="F:N,N-dimethylaniline monooxygenase activity"/>
    <property type="evidence" value="ECO:0007669"/>
    <property type="project" value="InterPro"/>
</dbReference>
<dbReference type="Pfam" id="PF00743">
    <property type="entry name" value="FMO-like"/>
    <property type="match status" value="1"/>
</dbReference>